<evidence type="ECO:0000256" key="1">
    <source>
        <dbReference type="ARBA" id="ARBA00000085"/>
    </source>
</evidence>
<dbReference type="GO" id="GO:0000156">
    <property type="term" value="F:phosphorelay response regulator activity"/>
    <property type="evidence" value="ECO:0007669"/>
    <property type="project" value="TreeGrafter"/>
</dbReference>
<dbReference type="SUPFAM" id="SSF55874">
    <property type="entry name" value="ATPase domain of HSP90 chaperone/DNA topoisomerase II/histidine kinase"/>
    <property type="match status" value="1"/>
</dbReference>
<dbReference type="PANTHER" id="PTHR42878:SF14">
    <property type="entry name" value="OSMOLARITY TWO-COMPONENT SYSTEM PROTEIN SSK1"/>
    <property type="match status" value="1"/>
</dbReference>
<keyword evidence="6" id="KW-0812">Transmembrane</keyword>
<dbReference type="InterPro" id="IPR005467">
    <property type="entry name" value="His_kinase_dom"/>
</dbReference>
<dbReference type="EC" id="2.7.13.3" evidence="2"/>
<organism evidence="8">
    <name type="scientific">marine metagenome</name>
    <dbReference type="NCBI Taxonomy" id="408172"/>
    <lineage>
        <taxon>unclassified sequences</taxon>
        <taxon>metagenomes</taxon>
        <taxon>ecological metagenomes</taxon>
    </lineage>
</organism>
<evidence type="ECO:0000256" key="4">
    <source>
        <dbReference type="ARBA" id="ARBA00022777"/>
    </source>
</evidence>
<keyword evidence="6" id="KW-1133">Transmembrane helix</keyword>
<protein>
    <recommendedName>
        <fullName evidence="2">histidine kinase</fullName>
        <ecNumber evidence="2">2.7.13.3</ecNumber>
    </recommendedName>
</protein>
<dbReference type="AlphaFoldDB" id="A0A381QPX0"/>
<feature type="transmembrane region" description="Helical" evidence="6">
    <location>
        <begin position="55"/>
        <end position="75"/>
    </location>
</feature>
<evidence type="ECO:0000256" key="2">
    <source>
        <dbReference type="ARBA" id="ARBA00012438"/>
    </source>
</evidence>
<evidence type="ECO:0000256" key="6">
    <source>
        <dbReference type="SAM" id="Phobius"/>
    </source>
</evidence>
<dbReference type="GO" id="GO:0004673">
    <property type="term" value="F:protein histidine kinase activity"/>
    <property type="evidence" value="ECO:0007669"/>
    <property type="project" value="UniProtKB-EC"/>
</dbReference>
<comment type="catalytic activity">
    <reaction evidence="1">
        <text>ATP + protein L-histidine = ADP + protein N-phospho-L-histidine.</text>
        <dbReference type="EC" id="2.7.13.3"/>
    </reaction>
</comment>
<dbReference type="GO" id="GO:0007234">
    <property type="term" value="P:osmosensory signaling via phosphorelay pathway"/>
    <property type="evidence" value="ECO:0007669"/>
    <property type="project" value="TreeGrafter"/>
</dbReference>
<dbReference type="PROSITE" id="PS50109">
    <property type="entry name" value="HIS_KIN"/>
    <property type="match status" value="1"/>
</dbReference>
<dbReference type="InterPro" id="IPR050351">
    <property type="entry name" value="BphY/WalK/GraS-like"/>
</dbReference>
<dbReference type="InterPro" id="IPR036890">
    <property type="entry name" value="HATPase_C_sf"/>
</dbReference>
<feature type="transmembrane region" description="Helical" evidence="6">
    <location>
        <begin position="185"/>
        <end position="205"/>
    </location>
</feature>
<dbReference type="CDD" id="cd00075">
    <property type="entry name" value="HATPase"/>
    <property type="match status" value="1"/>
</dbReference>
<accession>A0A381QPX0</accession>
<proteinExistence type="predicted"/>
<keyword evidence="6" id="KW-0472">Membrane</keyword>
<dbReference type="Pfam" id="PF02518">
    <property type="entry name" value="HATPase_c"/>
    <property type="match status" value="1"/>
</dbReference>
<reference evidence="8" key="1">
    <citation type="submission" date="2018-05" db="EMBL/GenBank/DDBJ databases">
        <authorList>
            <person name="Lanie J.A."/>
            <person name="Ng W.-L."/>
            <person name="Kazmierczak K.M."/>
            <person name="Andrzejewski T.M."/>
            <person name="Davidsen T.M."/>
            <person name="Wayne K.J."/>
            <person name="Tettelin H."/>
            <person name="Glass J.I."/>
            <person name="Rusch D."/>
            <person name="Podicherti R."/>
            <person name="Tsui H.-C.T."/>
            <person name="Winkler M.E."/>
        </authorList>
    </citation>
    <scope>NUCLEOTIDE SEQUENCE</scope>
</reference>
<evidence type="ECO:0000256" key="5">
    <source>
        <dbReference type="SAM" id="Coils"/>
    </source>
</evidence>
<evidence type="ECO:0000256" key="3">
    <source>
        <dbReference type="ARBA" id="ARBA00022679"/>
    </source>
</evidence>
<keyword evidence="3" id="KW-0808">Transferase</keyword>
<dbReference type="EMBL" id="UINC01001393">
    <property type="protein sequence ID" value="SUZ79583.1"/>
    <property type="molecule type" value="Genomic_DNA"/>
</dbReference>
<evidence type="ECO:0000259" key="7">
    <source>
        <dbReference type="PROSITE" id="PS50109"/>
    </source>
</evidence>
<dbReference type="InterPro" id="IPR003594">
    <property type="entry name" value="HATPase_dom"/>
</dbReference>
<dbReference type="SMART" id="SM00387">
    <property type="entry name" value="HATPase_c"/>
    <property type="match status" value="1"/>
</dbReference>
<dbReference type="GO" id="GO:0030295">
    <property type="term" value="F:protein kinase activator activity"/>
    <property type="evidence" value="ECO:0007669"/>
    <property type="project" value="TreeGrafter"/>
</dbReference>
<sequence length="551" mass="62218">MDNMIHTLNKVTRRNQHKVPRKIKLRRAALASKRVIKQDRPEKKLDESRLKRSHFGLLAIFIFAVSFYLSSFLPLSSLSTPSLPLKTLHDLNLLASNVSELMVEGNDSSARIEKLLTQKYKGVTQLDFHTQEIISANEIIVQKDKTEFLSQIGNKVSFQIPVGRAGTQGILVVTQDISPFAKKPFWIRLLISGSVALLIVALLVYKQTRLITDQVDVLCQHFVKYRRENETGDLYSPQTSDASTLIGQRIGVLEELWTRFQSMQDELSQNVEELEDSKQQLEQTVTDLQLAKKKEHRLVELGNTVAEFGHDIRNANGSISSFATLLIKILDKDRIQAMEVVQALTYIRRIKNSSNNVTGLTTDILDFASGRVEIRPEIYQLDEFQEQIESQLGFIEDFPLHYRVPAGQPAFLLRFDGRKIIRVIVNLIKNSWEKFQDSPDTKDGKPAQIEVRFIPQSMRELKIQIVDNGSPIPDSIIANLFESFQTEGKEMGTGLGLSIGKQLIEAHGGNIRGCNLLDNRGVVFEIILPDCVIPAPSRTVQKQNDSFSLSA</sequence>
<dbReference type="PRINTS" id="PR00344">
    <property type="entry name" value="BCTRLSENSOR"/>
</dbReference>
<feature type="domain" description="Histidine kinase" evidence="7">
    <location>
        <begin position="307"/>
        <end position="532"/>
    </location>
</feature>
<dbReference type="PANTHER" id="PTHR42878">
    <property type="entry name" value="TWO-COMPONENT HISTIDINE KINASE"/>
    <property type="match status" value="1"/>
</dbReference>
<keyword evidence="4" id="KW-0418">Kinase</keyword>
<feature type="coiled-coil region" evidence="5">
    <location>
        <begin position="260"/>
        <end position="294"/>
    </location>
</feature>
<keyword evidence="5" id="KW-0175">Coiled coil</keyword>
<gene>
    <name evidence="8" type="ORF">METZ01_LOCUS32437</name>
</gene>
<dbReference type="InterPro" id="IPR004358">
    <property type="entry name" value="Sig_transdc_His_kin-like_C"/>
</dbReference>
<name>A0A381QPX0_9ZZZZ</name>
<dbReference type="Gene3D" id="3.30.565.10">
    <property type="entry name" value="Histidine kinase-like ATPase, C-terminal domain"/>
    <property type="match status" value="1"/>
</dbReference>
<evidence type="ECO:0000313" key="8">
    <source>
        <dbReference type="EMBL" id="SUZ79583.1"/>
    </source>
</evidence>
<dbReference type="Gene3D" id="1.10.287.130">
    <property type="match status" value="1"/>
</dbReference>